<feature type="chain" id="PRO_5032710500" description="VWFA domain-containing protein" evidence="1">
    <location>
        <begin position="21"/>
        <end position="1116"/>
    </location>
</feature>
<organism evidence="2 3">
    <name type="scientific">Desulfobacter latus</name>
    <dbReference type="NCBI Taxonomy" id="2292"/>
    <lineage>
        <taxon>Bacteria</taxon>
        <taxon>Pseudomonadati</taxon>
        <taxon>Thermodesulfobacteriota</taxon>
        <taxon>Desulfobacteria</taxon>
        <taxon>Desulfobacterales</taxon>
        <taxon>Desulfobacteraceae</taxon>
        <taxon>Desulfobacter</taxon>
    </lineage>
</organism>
<dbReference type="AlphaFoldDB" id="A0A850TAR7"/>
<evidence type="ECO:0008006" key="4">
    <source>
        <dbReference type="Google" id="ProtNLM"/>
    </source>
</evidence>
<dbReference type="Gene3D" id="3.40.50.410">
    <property type="entry name" value="von Willebrand factor, type A domain"/>
    <property type="match status" value="1"/>
</dbReference>
<evidence type="ECO:0000313" key="3">
    <source>
        <dbReference type="Proteomes" id="UP000553343"/>
    </source>
</evidence>
<proteinExistence type="predicted"/>
<evidence type="ECO:0000256" key="1">
    <source>
        <dbReference type="SAM" id="SignalP"/>
    </source>
</evidence>
<dbReference type="EMBL" id="JACADJ010000100">
    <property type="protein sequence ID" value="NWH06702.1"/>
    <property type="molecule type" value="Genomic_DNA"/>
</dbReference>
<dbReference type="InterPro" id="IPR011047">
    <property type="entry name" value="Quinoprotein_ADH-like_sf"/>
</dbReference>
<sequence>MKTKLLFILGLIAWASFAFAEDVDIYGVSNIQVKPNVLIILDNSGSMDTEDVSGAPYDPATTYSGSYSANKVYRREWNRWRQRYEWNEYFGNINSSNWKCDSAKNGLLSKGYWEGKLYKSGSYAYCSSSYYTSSSTFSLGNYINYENTGGANRTRMEVAKEVVADLIHKNHENVRFGLMSFNYDQGGYIVAGCGATKTTLIGDYDPDTDKMTDSVQSNYGAVGKLESKTWTPLAETMAEAGLYFAGKKSWFNTGTYTSPIQNRCQKNYIILVTDGAPTKDDDKFAYNNYILNRKLSDDHNDTYNSSGYSYDANESHYSFLDDVAYFLKHNDLSYKGSTGDFENQNVTVYTIGFKQELPLLYKTAERGGGEYYQALNASALGRSLNTIIAAIEEQNEVFTAAAVPVSRANRAYAGNYVYYGLFQPTNAGNWYGNLKKYAITDDGVIQDTNGNAIESGGTIVNNAVSFWSSAADGSTVTAGGAGEVLKDRTTDRNIYTYTGTQLALTDQSNLFTTTNTALIDGTYTGLTTTVIDDVRKGVTADWPLASLLHSQPLVVHYDTNNDGTEDRSMIYVGANDGMLHCFDDNNGEEMWGFIPQDLLDELSRLTSPSSLEYFVDGTPVYYHYDHDNANTADKKLLIFGERRGGNHYTVLDISDYSAPIFKYSISPDILGSGKEQLGQSWADPQALEMAVTAGSTKDVFLMAGGYDTNQDKLPTDATPPTATDTRGRAVYAVDAQSGTLFSDFGFSSDNYTDMTHSIIAVSGFENPKTTTTTRVYAGDMNGNLFAFRDDIFHRNTDSTLAGNFEGKYDGQEDGVWGQKLKLYAVPGRKIWHAPNIVNEYFLVDFTYPAEEISDTEAVVVSEKRIGDYVFFGTGDRAHPERKDLLNGFYAIKNNWQWSSESPTIVEADIDINNGKVKDKNGNIIVDWDEETVDTGLYILDVTDNLIQNNETDTDVSQKISNYVKNAINHKNNRGWFIRLQETKDSKVGEKVVSSPFIFNGVVYFSTYVPDTGVTDVTDPCAISGAGGNGYLYAIGYKYGEAVINFDATNDTVDENNDDVEVLRRSDRRKKFKNKGIPPQSVLVVHEGKPTIITGFETIDPIAPIGLERTFWRQLNN</sequence>
<gene>
    <name evidence="2" type="ORF">HXW94_17245</name>
</gene>
<protein>
    <recommendedName>
        <fullName evidence="4">VWFA domain-containing protein</fullName>
    </recommendedName>
</protein>
<name>A0A850TAR7_9BACT</name>
<keyword evidence="3" id="KW-1185">Reference proteome</keyword>
<dbReference type="Proteomes" id="UP000553343">
    <property type="component" value="Unassembled WGS sequence"/>
</dbReference>
<reference evidence="2 3" key="1">
    <citation type="submission" date="2020-06" db="EMBL/GenBank/DDBJ databases">
        <title>High-quality draft genome of sulfate reducer Desulfobacter latus type strain AcrS2 isolated from marine sediment.</title>
        <authorList>
            <person name="Hoppe M."/>
            <person name="Larsen C.K."/>
            <person name="Marshall I.P.G."/>
            <person name="Schramm A."/>
            <person name="Marietou A.G."/>
        </authorList>
    </citation>
    <scope>NUCLEOTIDE SEQUENCE [LARGE SCALE GENOMIC DNA]</scope>
    <source>
        <strain evidence="2 3">AcRS2</strain>
    </source>
</reference>
<dbReference type="InterPro" id="IPR036465">
    <property type="entry name" value="vWFA_dom_sf"/>
</dbReference>
<feature type="signal peptide" evidence="1">
    <location>
        <begin position="1"/>
        <end position="20"/>
    </location>
</feature>
<evidence type="ECO:0000313" key="2">
    <source>
        <dbReference type="EMBL" id="NWH06702.1"/>
    </source>
</evidence>
<accession>A0A850TAR7</accession>
<dbReference type="RefSeq" id="WP_178368154.1">
    <property type="nucleotide sequence ID" value="NZ_JACADJ010000100.1"/>
</dbReference>
<dbReference type="SUPFAM" id="SSF53300">
    <property type="entry name" value="vWA-like"/>
    <property type="match status" value="1"/>
</dbReference>
<dbReference type="SUPFAM" id="SSF50998">
    <property type="entry name" value="Quinoprotein alcohol dehydrogenase-like"/>
    <property type="match status" value="1"/>
</dbReference>
<comment type="caution">
    <text evidence="2">The sequence shown here is derived from an EMBL/GenBank/DDBJ whole genome shotgun (WGS) entry which is preliminary data.</text>
</comment>
<keyword evidence="1" id="KW-0732">Signal</keyword>